<comment type="caution">
    <text evidence="2">The sequence shown here is derived from an EMBL/GenBank/DDBJ whole genome shotgun (WGS) entry which is preliminary data.</text>
</comment>
<evidence type="ECO:0000259" key="1">
    <source>
        <dbReference type="Pfam" id="PF00534"/>
    </source>
</evidence>
<feature type="domain" description="Glycosyl transferase family 1" evidence="1">
    <location>
        <begin position="147"/>
        <end position="307"/>
    </location>
</feature>
<dbReference type="RefSeq" id="WP_113805984.1">
    <property type="nucleotide sequence ID" value="NZ_QOCW01000009.1"/>
</dbReference>
<dbReference type="CDD" id="cd03801">
    <property type="entry name" value="GT4_PimA-like"/>
    <property type="match status" value="1"/>
</dbReference>
<evidence type="ECO:0000313" key="3">
    <source>
        <dbReference type="Proteomes" id="UP000253314"/>
    </source>
</evidence>
<sequence>MKIVLVTPNYHQPRGNTITVKRISDKLNSRGIETEIVSITEDHHVNMLPPADLVHGFHAYRFFKFKETLHQKMDTYVITMTGTDLNHDLFNDERRSDVIQSVTEASAVHVFSEKARNILLKEVPEIKEKTFVIPQGTTNFTTTDFTIQKEDNTFLFVLPAGIRKVKNVPFAIHTLKKLHEKLPYVRLLLVGPIIEKDEGQLVKNLVEENKDWVQYIGQVSHHEMGAIYKHADAVLNTSHSEGQSTAIIEAMSLRIPLLVSGNEGNLSLITHNQTGFVYNDEGEFLEYAEQLVNNYEIREQFGEAAEKHINKHHTNTSEVEMLLKIYEDVLVKP</sequence>
<dbReference type="EMBL" id="QOCW01000009">
    <property type="protein sequence ID" value="RBW69597.1"/>
    <property type="molecule type" value="Genomic_DNA"/>
</dbReference>
<dbReference type="PANTHER" id="PTHR46660:SF2">
    <property type="entry name" value="GLYCOSYLTRANSFERASE 1 DOMAIN-CONTAINING PROTEIN 1"/>
    <property type="match status" value="1"/>
</dbReference>
<name>A0A366XUM1_9BACI</name>
<dbReference type="InterPro" id="IPR001296">
    <property type="entry name" value="Glyco_trans_1"/>
</dbReference>
<dbReference type="AlphaFoldDB" id="A0A366XUM1"/>
<dbReference type="PANTHER" id="PTHR46660">
    <property type="match status" value="1"/>
</dbReference>
<dbReference type="Pfam" id="PF00534">
    <property type="entry name" value="Glycos_transf_1"/>
    <property type="match status" value="1"/>
</dbReference>
<evidence type="ECO:0000313" key="2">
    <source>
        <dbReference type="EMBL" id="RBW69597.1"/>
    </source>
</evidence>
<keyword evidence="3" id="KW-1185">Reference proteome</keyword>
<accession>A0A366XUM1</accession>
<dbReference type="OrthoDB" id="9772485at2"/>
<reference evidence="2 3" key="1">
    <citation type="submission" date="2018-07" db="EMBL/GenBank/DDBJ databases">
        <title>Lottiidibacillus patelloidae gen. nov., sp. nov., isolated from the intestinal tract of a marine limpet and the reclassification of B. taeanensis BH030017T, B. algicola KMM 3737T and B. hwajinpoensis SW-72T as genus Lottiidibacillus.</title>
        <authorList>
            <person name="Liu R."/>
            <person name="Huang Z."/>
        </authorList>
    </citation>
    <scope>NUCLEOTIDE SEQUENCE [LARGE SCALE GENOMIC DNA]</scope>
    <source>
        <strain evidence="2 3">BH030017</strain>
    </source>
</reference>
<gene>
    <name evidence="2" type="ORF">DS031_10225</name>
</gene>
<organism evidence="2 3">
    <name type="scientific">Bacillus taeanensis</name>
    <dbReference type="NCBI Taxonomy" id="273032"/>
    <lineage>
        <taxon>Bacteria</taxon>
        <taxon>Bacillati</taxon>
        <taxon>Bacillota</taxon>
        <taxon>Bacilli</taxon>
        <taxon>Bacillales</taxon>
        <taxon>Bacillaceae</taxon>
        <taxon>Bacillus</taxon>
    </lineage>
</organism>
<dbReference type="InterPro" id="IPR052622">
    <property type="entry name" value="Glycosyltransferase_G1"/>
</dbReference>
<dbReference type="Proteomes" id="UP000253314">
    <property type="component" value="Unassembled WGS sequence"/>
</dbReference>
<dbReference type="GO" id="GO:0016757">
    <property type="term" value="F:glycosyltransferase activity"/>
    <property type="evidence" value="ECO:0007669"/>
    <property type="project" value="InterPro"/>
</dbReference>
<keyword evidence="2" id="KW-0808">Transferase</keyword>
<protein>
    <submittedName>
        <fullName evidence="2">Glycosyl transferase family 1</fullName>
    </submittedName>
</protein>
<dbReference type="Gene3D" id="3.40.50.2000">
    <property type="entry name" value="Glycogen Phosphorylase B"/>
    <property type="match status" value="2"/>
</dbReference>
<proteinExistence type="predicted"/>
<dbReference type="SUPFAM" id="SSF53756">
    <property type="entry name" value="UDP-Glycosyltransferase/glycogen phosphorylase"/>
    <property type="match status" value="1"/>
</dbReference>